<reference evidence="1 2" key="1">
    <citation type="submission" date="2020-02" db="EMBL/GenBank/DDBJ databases">
        <title>Tigecycline-resistant Acinetobacter species from pigs and migratory birds.</title>
        <authorList>
            <person name="Chen C."/>
            <person name="Sun J."/>
            <person name="Liao X.-P."/>
            <person name="Liu Y.-H."/>
        </authorList>
    </citation>
    <scope>NUCLEOTIDE SEQUENCE [LARGE SCALE GENOMIC DNA]</scope>
    <source>
        <strain evidence="1 2">C15_T</strain>
    </source>
</reference>
<gene>
    <name evidence="1" type="ORF">G0027_03565</name>
</gene>
<dbReference type="RefSeq" id="WP_160232556.1">
    <property type="nucleotide sequence ID" value="NZ_CP045135.1"/>
</dbReference>
<dbReference type="Proteomes" id="UP000593812">
    <property type="component" value="Chromosome"/>
</dbReference>
<evidence type="ECO:0000313" key="1">
    <source>
        <dbReference type="EMBL" id="QOW42010.1"/>
    </source>
</evidence>
<accession>A0A7S6VNK2</accession>
<sequence>MNKEFKIILKNDLSTSEEELVKIYWDFCENLQDFYYLPKQLTNENLSKSIDVTKFVKANSYILCENLKCIDCKENFYFNTRQSYIDFIKKDTQYCSKCFDNIVALKADEIIFKLRSIIYNKNTIKINKINNLTYMEKVFLYYIFLKSDVSNIDIPINIKNIFPDLDSNIINDIYSVYIDRLINNKILYYIDCQEVTKCWNSFSPYWGAVQERLTLDKIREIAQLSEYRYSSLLLFNEFEIAYDSSDYVEILRDSIYSHVLNENDFRDIENFVINYKLKQVDVFVLEIQDNFEIAINMKLFLRLESILLSMIRETTLPKIYFSLFWAMDNLNSFLYKKINSLSYLTKSKKSTLYINNLEYFLNKYRGRYDEIYDKKIPVDIIFEDDFIDFISYNFIKDSWNGINGNAVISKWIESIEK</sequence>
<name>A0A7S6VNK2_9GAMM</name>
<organism evidence="1 2">
    <name type="scientific">Acinetobacter indicus</name>
    <dbReference type="NCBI Taxonomy" id="756892"/>
    <lineage>
        <taxon>Bacteria</taxon>
        <taxon>Pseudomonadati</taxon>
        <taxon>Pseudomonadota</taxon>
        <taxon>Gammaproteobacteria</taxon>
        <taxon>Moraxellales</taxon>
        <taxon>Moraxellaceae</taxon>
        <taxon>Acinetobacter</taxon>
    </lineage>
</organism>
<dbReference type="AlphaFoldDB" id="A0A7S6VNK2"/>
<proteinExistence type="predicted"/>
<protein>
    <submittedName>
        <fullName evidence="1">Uncharacterized protein</fullName>
    </submittedName>
</protein>
<evidence type="ECO:0000313" key="2">
    <source>
        <dbReference type="Proteomes" id="UP000593812"/>
    </source>
</evidence>
<dbReference type="EMBL" id="CP048654">
    <property type="protein sequence ID" value="QOW42010.1"/>
    <property type="molecule type" value="Genomic_DNA"/>
</dbReference>